<name>A0A1H9A0Y0_9BACI</name>
<protein>
    <submittedName>
        <fullName evidence="1">Uncharacterized protein</fullName>
    </submittedName>
</protein>
<organism evidence="1 2">
    <name type="scientific">Lysinibacillus fusiformis</name>
    <dbReference type="NCBI Taxonomy" id="28031"/>
    <lineage>
        <taxon>Bacteria</taxon>
        <taxon>Bacillati</taxon>
        <taxon>Bacillota</taxon>
        <taxon>Bacilli</taxon>
        <taxon>Bacillales</taxon>
        <taxon>Bacillaceae</taxon>
        <taxon>Lysinibacillus</taxon>
    </lineage>
</organism>
<gene>
    <name evidence="1" type="ORF">SAMN02787113_00380</name>
</gene>
<proteinExistence type="predicted"/>
<dbReference type="Proteomes" id="UP000199410">
    <property type="component" value="Unassembled WGS sequence"/>
</dbReference>
<comment type="caution">
    <text evidence="1">The sequence shown here is derived from an EMBL/GenBank/DDBJ whole genome shotgun (WGS) entry which is preliminary data.</text>
</comment>
<sequence>MRARCTLLTVSPENLEQRIICRRNPHEWEGKTSKEMKLACELLLEQQPAYRSQAANSIIPTIEINTDNKDWESYAKQIYLFNELLL</sequence>
<accession>A0A1H9A0Y0</accession>
<dbReference type="AlphaFoldDB" id="A0A1H9A0Y0"/>
<evidence type="ECO:0000313" key="2">
    <source>
        <dbReference type="Proteomes" id="UP000199410"/>
    </source>
</evidence>
<evidence type="ECO:0000313" key="1">
    <source>
        <dbReference type="EMBL" id="SEP70392.1"/>
    </source>
</evidence>
<reference evidence="1 2" key="1">
    <citation type="submission" date="2016-10" db="EMBL/GenBank/DDBJ databases">
        <authorList>
            <person name="Varghese N."/>
            <person name="Submissions S."/>
        </authorList>
    </citation>
    <scope>NUCLEOTIDE SEQUENCE [LARGE SCALE GENOMIC DNA]</scope>
    <source>
        <strain evidence="1 2">TC-13</strain>
    </source>
</reference>
<dbReference type="EMBL" id="FOEL01000002">
    <property type="protein sequence ID" value="SEP70392.1"/>
    <property type="molecule type" value="Genomic_DNA"/>
</dbReference>